<dbReference type="OrthoDB" id="7350722at2"/>
<reference evidence="1 2" key="1">
    <citation type="submission" date="2017-03" db="EMBL/GenBank/DDBJ databases">
        <authorList>
            <person name="Afonso C.L."/>
            <person name="Miller P.J."/>
            <person name="Scott M.A."/>
            <person name="Spackman E."/>
            <person name="Goraichik I."/>
            <person name="Dimitrov K.M."/>
            <person name="Suarez D.L."/>
            <person name="Swayne D.E."/>
        </authorList>
    </citation>
    <scope>NUCLEOTIDE SEQUENCE [LARGE SCALE GENOMIC DNA]</scope>
    <source>
        <strain evidence="1 2">CECT 8287</strain>
    </source>
</reference>
<keyword evidence="2" id="KW-1185">Reference proteome</keyword>
<dbReference type="SUPFAM" id="SSF103025">
    <property type="entry name" value="Folate-binding domain"/>
    <property type="match status" value="1"/>
</dbReference>
<dbReference type="InterPro" id="IPR027266">
    <property type="entry name" value="TrmE/GcvT-like"/>
</dbReference>
<dbReference type="AlphaFoldDB" id="A0A1Y5S4X7"/>
<protein>
    <submittedName>
        <fullName evidence="1">Sarcosine oxidase, gamma subunit family</fullName>
    </submittedName>
</protein>
<dbReference type="RefSeq" id="WP_085891747.1">
    <property type="nucleotide sequence ID" value="NZ_FWFL01000003.1"/>
</dbReference>
<dbReference type="Gene3D" id="3.30.1360.120">
    <property type="entry name" value="Probable tRNA modification gtpase trme, domain 1"/>
    <property type="match status" value="1"/>
</dbReference>
<evidence type="ECO:0000313" key="2">
    <source>
        <dbReference type="Proteomes" id="UP000193827"/>
    </source>
</evidence>
<evidence type="ECO:0000313" key="1">
    <source>
        <dbReference type="EMBL" id="SLN32235.1"/>
    </source>
</evidence>
<dbReference type="Proteomes" id="UP000193827">
    <property type="component" value="Unassembled WGS sequence"/>
</dbReference>
<proteinExistence type="predicted"/>
<accession>A0A1Y5S4X7</accession>
<dbReference type="EMBL" id="FWFL01000003">
    <property type="protein sequence ID" value="SLN32235.1"/>
    <property type="molecule type" value="Genomic_DNA"/>
</dbReference>
<sequence length="182" mass="19266">MVDIIAKTPCEGLLPLTIGTTTVTEVPPSMMTSVAPYKGCEKALSTVLKSTHGIAAPAPGRATGKEGARAIWFGQRMILLMGPVPDAALAQHAALTDQSDAWAVVRLDGAGAAEVLARLTPIDLRDGAFKRGHTARTELQHMMASITRLGSNSYQIMVFRSMAETLVHDLKTAMQSVAARNG</sequence>
<organism evidence="1 2">
    <name type="scientific">Roseovarius litorisediminis</name>
    <dbReference type="NCBI Taxonomy" id="1312363"/>
    <lineage>
        <taxon>Bacteria</taxon>
        <taxon>Pseudomonadati</taxon>
        <taxon>Pseudomonadota</taxon>
        <taxon>Alphaproteobacteria</taxon>
        <taxon>Rhodobacterales</taxon>
        <taxon>Roseobacteraceae</taxon>
        <taxon>Roseovarius</taxon>
    </lineage>
</organism>
<name>A0A1Y5S4X7_9RHOB</name>
<gene>
    <name evidence="1" type="ORF">PEL8287_01515</name>
</gene>